<keyword evidence="9" id="KW-0067">ATP-binding</keyword>
<dbReference type="SMART" id="SM00044">
    <property type="entry name" value="CYCc"/>
    <property type="match status" value="2"/>
</dbReference>
<keyword evidence="11 18" id="KW-1133">Transmembrane helix</keyword>
<dbReference type="SUPFAM" id="SSF55073">
    <property type="entry name" value="Nucleotide cyclase"/>
    <property type="match status" value="2"/>
</dbReference>
<dbReference type="FunFam" id="3.30.70.1230:FF:000001">
    <property type="entry name" value="Adenylate cyclase"/>
    <property type="match status" value="1"/>
</dbReference>
<feature type="transmembrane region" description="Helical" evidence="18">
    <location>
        <begin position="264"/>
        <end position="287"/>
    </location>
</feature>
<keyword evidence="6" id="KW-0479">Metal-binding</keyword>
<feature type="region of interest" description="Disordered" evidence="17">
    <location>
        <begin position="1101"/>
        <end position="1156"/>
    </location>
</feature>
<dbReference type="GO" id="GO:0006171">
    <property type="term" value="P:cAMP biosynthetic process"/>
    <property type="evidence" value="ECO:0007669"/>
    <property type="project" value="UniProtKB-KW"/>
</dbReference>
<dbReference type="EMBL" id="CAJHNH020000536">
    <property type="protein sequence ID" value="CAG5118333.1"/>
    <property type="molecule type" value="Genomic_DNA"/>
</dbReference>
<dbReference type="PANTHER" id="PTHR45627:SF26">
    <property type="entry name" value="ADENYLATE CYCLASE TYPE 1"/>
    <property type="match status" value="1"/>
</dbReference>
<gene>
    <name evidence="20" type="ORF">CUNI_LOCUS3891</name>
</gene>
<feature type="compositionally biased region" description="Low complexity" evidence="17">
    <location>
        <begin position="1112"/>
        <end position="1128"/>
    </location>
</feature>
<evidence type="ECO:0000256" key="10">
    <source>
        <dbReference type="ARBA" id="ARBA00022842"/>
    </source>
</evidence>
<dbReference type="GO" id="GO:0005524">
    <property type="term" value="F:ATP binding"/>
    <property type="evidence" value="ECO:0007669"/>
    <property type="project" value="UniProtKB-KW"/>
</dbReference>
<comment type="cofactor">
    <cofactor evidence="2">
        <name>Mg(2+)</name>
        <dbReference type="ChEBI" id="CHEBI:18420"/>
    </cofactor>
</comment>
<evidence type="ECO:0000256" key="14">
    <source>
        <dbReference type="ARBA" id="ARBA00023180"/>
    </source>
</evidence>
<evidence type="ECO:0000256" key="3">
    <source>
        <dbReference type="ARBA" id="ARBA00004141"/>
    </source>
</evidence>
<dbReference type="GO" id="GO:0007189">
    <property type="term" value="P:adenylate cyclase-activating G protein-coupled receptor signaling pathway"/>
    <property type="evidence" value="ECO:0007669"/>
    <property type="project" value="TreeGrafter"/>
</dbReference>
<dbReference type="InterPro" id="IPR018297">
    <property type="entry name" value="A/G_cyclase_CS"/>
</dbReference>
<sequence>INNCLRIKILGDCYYCVSGLPEARANHATCCVEMGLDMIDAIASVCDQTGVKLNMRVGLHTGRVLCGVMGLKKWQYDVFSNDVTLANHMESGGLPGRVHITKATLDELHGQYEVEPANGASRDSYLQKLGVETFFIKIKHPRKHSVLLQKEWTGIRPHKLSFKGVTSCVIRLMQSVKFNAEIPFSDVLSTSQSRDSMAVQPPRMSKAMRTMSEDPDKQDSVNVPEQDFCDYFLTTAFDAYRHSYFYRQDIIETPVDRYQAAEDITFGCSLACTLLILVLVIGLQVVILPRTLLLFMIFLVAFAWPSVVLIFILSAKLKCTNFDIRKSSKLRIFISVTTILIPYLMVQINVLCCSGGHGLEFLEELSLLNGDRHLSCGDPNYINISGIMCFFLLALFVKISLVLKVLFMVIVAAGHILVMELTHKSLFVKFDESIHSYVPTHVYGILAFVLFLLGFTLQSREQESTLRLDYLWKSQAAEEKSGMQELQKQNSRILCNLLPEHVANHFLNLQTSSHMELYSQHYNTVGVFFASIPNFSDFYVELAANNQGVECLRVLNEIIVDFDELLDIPYFAGVEKIKTIGSCYMGATGLKPTHLIKKQVTTSPLSPSVTFYMTVIVDFVMAMKEKLKNINENSYNNFELRVGINVGSVVAGVIGARKPQYDIWGNTVNVASRMESTGIPGKIQVTEDIYGVLKNIFTFECRGKVQVKGKGDMITYFLKERMTARDLNYIYPPITPPATPRIAVLSHRLSSENFPLPVVGSPDTSVSKTMGTSASMKHLLNAASIDRICDYGSTRELKTSNNRLTPNGSLNKRRRCSIDNATVCKNHLKKFSISASGRCISSEPVYRTSSPELPAVHYFNSKMKSHLRPASIGVQNAIFDNLKVRCSSLSPLSPLSPKSTVSEGGHIMKIKTSPTASQNHLCVSHCLRKVLSEPNCKPPSIPLTNGSLQYTKPLPNVYRGVSPPYLKKVSEDSVLENSVKFNIEDYEAPKKTCPYKNILPLSNSFGGVIEGYHYNYLSDGSARPLPPIPSPSFPNISVCVSGDKFVTGIYREPLDKSYSKILSQSSAAKSISSRVTNGFPGNVVITHDDVPESQRHITTAAKTAVNHRRQSSIESTESSTSPVSLTSTRGLIANESKNKSLHSGNNGDPSLDKYDSNEGNSVILSSVCDRGTHVLRNSISHMPCASVQDKNEFRRTYPTVPDDEQVYCSPPRQKKDDFSLNLTTDDEKDSIYSYPYSDGNSSLLLSPVKTEPTRNAFKKQMTHHEGNQHARYYLFDSPYSSLEWGRSRSSDAVSSIPYSPLLPNPPANESPVSPTKFMADFARQYNPTSINQYPDPLYNLLPHQLKDKSSTSKRKDKILSKQQRVGNETFLTKMSTNKGDRIKMQQHISTNPFQVKRPQLHYIPPRNCKSLDYFPADQEDNIAGSKTSSALNTKARHAYITPLIFGNERAASRTDHTSLSSLVSSSEMSCSDSHMNTESESGAYDYEYDSYPPSARTDDELAVLQSLSDKETDILDDVNVDNVTVSDNFSLDMPIPKFHHK</sequence>
<name>A0A8S3YNG2_9EUPU</name>
<dbReference type="GO" id="GO:0046872">
    <property type="term" value="F:metal ion binding"/>
    <property type="evidence" value="ECO:0007669"/>
    <property type="project" value="UniProtKB-KW"/>
</dbReference>
<dbReference type="Proteomes" id="UP000678393">
    <property type="component" value="Unassembled WGS sequence"/>
</dbReference>
<dbReference type="FunFam" id="3.30.70.1230:FF:000095">
    <property type="entry name" value="Adenylate cyclase, putative"/>
    <property type="match status" value="1"/>
</dbReference>
<dbReference type="PANTHER" id="PTHR45627">
    <property type="entry name" value="ADENYLATE CYCLASE TYPE 1"/>
    <property type="match status" value="1"/>
</dbReference>
<protein>
    <recommendedName>
        <fullName evidence="4">adenylate cyclase</fullName>
        <ecNumber evidence="4">4.6.1.1</ecNumber>
    </recommendedName>
</protein>
<evidence type="ECO:0000256" key="4">
    <source>
        <dbReference type="ARBA" id="ARBA00012201"/>
    </source>
</evidence>
<keyword evidence="10" id="KW-0460">Magnesium</keyword>
<evidence type="ECO:0000256" key="5">
    <source>
        <dbReference type="ARBA" id="ARBA00022692"/>
    </source>
</evidence>
<feature type="transmembrane region" description="Helical" evidence="18">
    <location>
        <begin position="293"/>
        <end position="313"/>
    </location>
</feature>
<feature type="transmembrane region" description="Helical" evidence="18">
    <location>
        <begin position="333"/>
        <end position="359"/>
    </location>
</feature>
<accession>A0A8S3YNG2</accession>
<dbReference type="GO" id="GO:0035556">
    <property type="term" value="P:intracellular signal transduction"/>
    <property type="evidence" value="ECO:0007669"/>
    <property type="project" value="InterPro"/>
</dbReference>
<reference evidence="20" key="1">
    <citation type="submission" date="2021-04" db="EMBL/GenBank/DDBJ databases">
        <authorList>
            <consortium name="Molecular Ecology Group"/>
        </authorList>
    </citation>
    <scope>NUCLEOTIDE SEQUENCE</scope>
</reference>
<keyword evidence="5 18" id="KW-0812">Transmembrane</keyword>
<evidence type="ECO:0000256" key="16">
    <source>
        <dbReference type="RuleBase" id="RU000405"/>
    </source>
</evidence>
<comment type="caution">
    <text evidence="20">The sequence shown here is derived from an EMBL/GenBank/DDBJ whole genome shotgun (WGS) entry which is preliminary data.</text>
</comment>
<evidence type="ECO:0000256" key="12">
    <source>
        <dbReference type="ARBA" id="ARBA00022998"/>
    </source>
</evidence>
<evidence type="ECO:0000313" key="21">
    <source>
        <dbReference type="Proteomes" id="UP000678393"/>
    </source>
</evidence>
<dbReference type="GO" id="GO:0005886">
    <property type="term" value="C:plasma membrane"/>
    <property type="evidence" value="ECO:0007669"/>
    <property type="project" value="TreeGrafter"/>
</dbReference>
<evidence type="ECO:0000259" key="19">
    <source>
        <dbReference type="PROSITE" id="PS50125"/>
    </source>
</evidence>
<comment type="catalytic activity">
    <reaction evidence="1">
        <text>ATP = 3',5'-cyclic AMP + diphosphate</text>
        <dbReference type="Rhea" id="RHEA:15389"/>
        <dbReference type="ChEBI" id="CHEBI:30616"/>
        <dbReference type="ChEBI" id="CHEBI:33019"/>
        <dbReference type="ChEBI" id="CHEBI:58165"/>
        <dbReference type="EC" id="4.6.1.1"/>
    </reaction>
</comment>
<feature type="transmembrane region" description="Helical" evidence="18">
    <location>
        <begin position="401"/>
        <end position="418"/>
    </location>
</feature>
<evidence type="ECO:0000256" key="18">
    <source>
        <dbReference type="SAM" id="Phobius"/>
    </source>
</evidence>
<dbReference type="Gene3D" id="3.30.70.1230">
    <property type="entry name" value="Nucleotide cyclase"/>
    <property type="match status" value="2"/>
</dbReference>
<evidence type="ECO:0000256" key="17">
    <source>
        <dbReference type="SAM" id="MobiDB-lite"/>
    </source>
</evidence>
<proteinExistence type="inferred from homology"/>
<organism evidence="20 21">
    <name type="scientific">Candidula unifasciata</name>
    <dbReference type="NCBI Taxonomy" id="100452"/>
    <lineage>
        <taxon>Eukaryota</taxon>
        <taxon>Metazoa</taxon>
        <taxon>Spiralia</taxon>
        <taxon>Lophotrochozoa</taxon>
        <taxon>Mollusca</taxon>
        <taxon>Gastropoda</taxon>
        <taxon>Heterobranchia</taxon>
        <taxon>Euthyneura</taxon>
        <taxon>Panpulmonata</taxon>
        <taxon>Eupulmonata</taxon>
        <taxon>Stylommatophora</taxon>
        <taxon>Helicina</taxon>
        <taxon>Helicoidea</taxon>
        <taxon>Geomitridae</taxon>
        <taxon>Candidula</taxon>
    </lineage>
</organism>
<evidence type="ECO:0000256" key="1">
    <source>
        <dbReference type="ARBA" id="ARBA00001593"/>
    </source>
</evidence>
<feature type="domain" description="Guanylate cyclase" evidence="19">
    <location>
        <begin position="1"/>
        <end position="90"/>
    </location>
</feature>
<dbReference type="EC" id="4.6.1.1" evidence="4"/>
<dbReference type="CDD" id="cd07302">
    <property type="entry name" value="CHD"/>
    <property type="match status" value="2"/>
</dbReference>
<keyword evidence="13 18" id="KW-0472">Membrane</keyword>
<evidence type="ECO:0000256" key="8">
    <source>
        <dbReference type="ARBA" id="ARBA00022741"/>
    </source>
</evidence>
<evidence type="ECO:0000256" key="9">
    <source>
        <dbReference type="ARBA" id="ARBA00022840"/>
    </source>
</evidence>
<evidence type="ECO:0000256" key="13">
    <source>
        <dbReference type="ARBA" id="ARBA00023136"/>
    </source>
</evidence>
<keyword evidence="14" id="KW-0325">Glycoprotein</keyword>
<evidence type="ECO:0000256" key="2">
    <source>
        <dbReference type="ARBA" id="ARBA00001946"/>
    </source>
</evidence>
<feature type="transmembrane region" description="Helical" evidence="18">
    <location>
        <begin position="438"/>
        <end position="457"/>
    </location>
</feature>
<keyword evidence="15 16" id="KW-0456">Lyase</keyword>
<keyword evidence="7" id="KW-0677">Repeat</keyword>
<dbReference type="PROSITE" id="PS00452">
    <property type="entry name" value="GUANYLATE_CYCLASE_1"/>
    <property type="match status" value="2"/>
</dbReference>
<evidence type="ECO:0000256" key="6">
    <source>
        <dbReference type="ARBA" id="ARBA00022723"/>
    </source>
</evidence>
<evidence type="ECO:0000256" key="11">
    <source>
        <dbReference type="ARBA" id="ARBA00022989"/>
    </source>
</evidence>
<evidence type="ECO:0000256" key="15">
    <source>
        <dbReference type="ARBA" id="ARBA00023239"/>
    </source>
</evidence>
<evidence type="ECO:0000256" key="7">
    <source>
        <dbReference type="ARBA" id="ARBA00022737"/>
    </source>
</evidence>
<keyword evidence="8" id="KW-0547">Nucleotide-binding</keyword>
<keyword evidence="21" id="KW-1185">Reference proteome</keyword>
<dbReference type="InterPro" id="IPR029787">
    <property type="entry name" value="Nucleotide_cyclase"/>
</dbReference>
<dbReference type="GO" id="GO:0004016">
    <property type="term" value="F:adenylate cyclase activity"/>
    <property type="evidence" value="ECO:0007669"/>
    <property type="project" value="UniProtKB-EC"/>
</dbReference>
<dbReference type="Pfam" id="PF00211">
    <property type="entry name" value="Guanylate_cyc"/>
    <property type="match status" value="2"/>
</dbReference>
<comment type="similarity">
    <text evidence="16">Belongs to the adenylyl cyclase class-4/guanylyl cyclase family.</text>
</comment>
<dbReference type="OrthoDB" id="2107370at2759"/>
<feature type="domain" description="Guanylate cyclase" evidence="19">
    <location>
        <begin position="526"/>
        <end position="675"/>
    </location>
</feature>
<dbReference type="PROSITE" id="PS50125">
    <property type="entry name" value="GUANYLATE_CYCLASE_2"/>
    <property type="match status" value="2"/>
</dbReference>
<keyword evidence="12" id="KW-0115">cAMP biosynthesis</keyword>
<dbReference type="InterPro" id="IPR001054">
    <property type="entry name" value="A/G_cyclase"/>
</dbReference>
<comment type="subcellular location">
    <subcellularLocation>
        <location evidence="3">Membrane</location>
        <topology evidence="3">Multi-pass membrane protein</topology>
    </subcellularLocation>
</comment>
<feature type="non-terminal residue" evidence="20">
    <location>
        <position position="1541"/>
    </location>
</feature>
<evidence type="ECO:0000313" key="20">
    <source>
        <dbReference type="EMBL" id="CAG5118333.1"/>
    </source>
</evidence>